<protein>
    <recommendedName>
        <fullName evidence="3">Sulfotransferase</fullName>
    </recommendedName>
</protein>
<comment type="caution">
    <text evidence="1">The sequence shown here is derived from an EMBL/GenBank/DDBJ whole genome shotgun (WGS) entry which is preliminary data.</text>
</comment>
<sequence length="313" mass="37176">MQVNTSKNILITGAPRSGTTYIGKVLEKNNNYIYFHEPFRANHGMHGINHRFPFAQSFNYTEIVDEFFNGDAKFIIKKHAKNTIWEYYIKKLIGNRDKIKYRNYFNDKKQSKSLLLKDPFASFLSDYIFSKEYAKVITVVRHPMAFYCSLKQKKSDFDFKNFLGQKELIEVYFKDEVALIKNAHNLTYEERIALLWKCINKVFTAVENKHRDKDGWLLVKHEDISTSPIDFFQTLCNRLQISFTKEMEQFISETSYNKGKILAEGNIWHDFKRDSSALKEYWKQVVTKEQVQRIYNIVSEIADLYYDKSSWQL</sequence>
<dbReference type="InterPro" id="IPR051135">
    <property type="entry name" value="Gal/GlcNAc/GalNAc_ST"/>
</dbReference>
<dbReference type="Pfam" id="PF13469">
    <property type="entry name" value="Sulfotransfer_3"/>
    <property type="match status" value="1"/>
</dbReference>
<dbReference type="AlphaFoldDB" id="A0A4U3KZT0"/>
<dbReference type="SUPFAM" id="SSF52540">
    <property type="entry name" value="P-loop containing nucleoside triphosphate hydrolases"/>
    <property type="match status" value="1"/>
</dbReference>
<dbReference type="GO" id="GO:0001517">
    <property type="term" value="F:N-acetylglucosamine 6-O-sulfotransferase activity"/>
    <property type="evidence" value="ECO:0007669"/>
    <property type="project" value="TreeGrafter"/>
</dbReference>
<dbReference type="EMBL" id="SZQL01000009">
    <property type="protein sequence ID" value="TKK67982.1"/>
    <property type="molecule type" value="Genomic_DNA"/>
</dbReference>
<dbReference type="GO" id="GO:0006044">
    <property type="term" value="P:N-acetylglucosamine metabolic process"/>
    <property type="evidence" value="ECO:0007669"/>
    <property type="project" value="TreeGrafter"/>
</dbReference>
<dbReference type="PANTHER" id="PTHR10704:SF44">
    <property type="entry name" value="LD35051P-RELATED"/>
    <property type="match status" value="1"/>
</dbReference>
<accession>A0A4U3KZT0</accession>
<dbReference type="Proteomes" id="UP000305848">
    <property type="component" value="Unassembled WGS sequence"/>
</dbReference>
<reference evidence="1 2" key="1">
    <citation type="submission" date="2019-05" db="EMBL/GenBank/DDBJ databases">
        <title>Panacibacter sp. strain 17mud1-8 Genome sequencing and assembly.</title>
        <authorList>
            <person name="Chhetri G."/>
        </authorList>
    </citation>
    <scope>NUCLEOTIDE SEQUENCE [LARGE SCALE GENOMIC DNA]</scope>
    <source>
        <strain evidence="1 2">17mud1-8</strain>
    </source>
</reference>
<dbReference type="InterPro" id="IPR027417">
    <property type="entry name" value="P-loop_NTPase"/>
</dbReference>
<proteinExistence type="predicted"/>
<dbReference type="Gene3D" id="3.40.50.300">
    <property type="entry name" value="P-loop containing nucleotide triphosphate hydrolases"/>
    <property type="match status" value="1"/>
</dbReference>
<evidence type="ECO:0000313" key="1">
    <source>
        <dbReference type="EMBL" id="TKK67982.1"/>
    </source>
</evidence>
<organism evidence="1 2">
    <name type="scientific">Ilyomonas limi</name>
    <dbReference type="NCBI Taxonomy" id="2575867"/>
    <lineage>
        <taxon>Bacteria</taxon>
        <taxon>Pseudomonadati</taxon>
        <taxon>Bacteroidota</taxon>
        <taxon>Chitinophagia</taxon>
        <taxon>Chitinophagales</taxon>
        <taxon>Chitinophagaceae</taxon>
        <taxon>Ilyomonas</taxon>
    </lineage>
</organism>
<keyword evidence="2" id="KW-1185">Reference proteome</keyword>
<gene>
    <name evidence="1" type="ORF">FC093_12255</name>
</gene>
<dbReference type="PANTHER" id="PTHR10704">
    <property type="entry name" value="CARBOHYDRATE SULFOTRANSFERASE"/>
    <property type="match status" value="1"/>
</dbReference>
<evidence type="ECO:0008006" key="3">
    <source>
        <dbReference type="Google" id="ProtNLM"/>
    </source>
</evidence>
<dbReference type="GO" id="GO:0006790">
    <property type="term" value="P:sulfur compound metabolic process"/>
    <property type="evidence" value="ECO:0007669"/>
    <property type="project" value="TreeGrafter"/>
</dbReference>
<dbReference type="OrthoDB" id="1431348at2"/>
<name>A0A4U3KZT0_9BACT</name>
<evidence type="ECO:0000313" key="2">
    <source>
        <dbReference type="Proteomes" id="UP000305848"/>
    </source>
</evidence>